<evidence type="ECO:0000256" key="7">
    <source>
        <dbReference type="ARBA" id="ARBA00023136"/>
    </source>
</evidence>
<evidence type="ECO:0000256" key="5">
    <source>
        <dbReference type="ARBA" id="ARBA00022692"/>
    </source>
</evidence>
<proteinExistence type="inferred from homology"/>
<feature type="transmembrane region" description="Helical" evidence="9">
    <location>
        <begin position="83"/>
        <end position="101"/>
    </location>
</feature>
<feature type="transmembrane region" description="Helical" evidence="9">
    <location>
        <begin position="162"/>
        <end position="189"/>
    </location>
</feature>
<dbReference type="InterPro" id="IPR007272">
    <property type="entry name" value="Sulf_transp_TsuA/YedE"/>
</dbReference>
<dbReference type="HOGENOM" id="CLU_050656_2_0_4"/>
<dbReference type="EMBL" id="CP000089">
    <property type="protein sequence ID" value="AAZ48767.1"/>
    <property type="molecule type" value="Genomic_DNA"/>
</dbReference>
<feature type="transmembrane region" description="Helical" evidence="9">
    <location>
        <begin position="201"/>
        <end position="219"/>
    </location>
</feature>
<evidence type="ECO:0000256" key="1">
    <source>
        <dbReference type="ARBA" id="ARBA00004429"/>
    </source>
</evidence>
<dbReference type="PANTHER" id="PTHR30574:SF1">
    <property type="entry name" value="SULPHUR TRANSPORT DOMAIN-CONTAINING PROTEIN"/>
    <property type="match status" value="1"/>
</dbReference>
<keyword evidence="7 9" id="KW-0472">Membrane</keyword>
<name>Q478G4_DECAR</name>
<dbReference type="STRING" id="159087.Daro_4041"/>
<gene>
    <name evidence="10" type="ordered locus">Daro_4041</name>
</gene>
<keyword evidence="3" id="KW-1003">Cell membrane</keyword>
<evidence type="ECO:0000256" key="9">
    <source>
        <dbReference type="SAM" id="Phobius"/>
    </source>
</evidence>
<accession>Q478G4</accession>
<dbReference type="PANTHER" id="PTHR30574">
    <property type="entry name" value="INNER MEMBRANE PROTEIN YEDE"/>
    <property type="match status" value="1"/>
</dbReference>
<sequence length="367" mass="38644">METAVSPNAVLWLAFAVAFVFGAIAQKTHFCTMGAVADIVNMDDWSRMRMWLLAIGVAILGAGALHGAGLIDLGKSIYRTPNFTWLSYLVGGACFGIGMVLASGCGGKTLIRIGGGNLKSLVVFMVLGLVAYMTMRGIFGVFRVNVLEKAVMTFPGGQDIPALLVALGLEAKTAFLLAVIAIGGGLTAFSLLKRDFWTFDNLLAGFGVGLTVVAAWYVSGHLGYIAEHPDTLEEAFIATNSGRMEALSFVAPQAYSLELLMLWSDSSRTVSFGIATALGVIAGSFVWSIVTRSFRWEGFAGIEDTANHLLGAALMGFGGVVAMGCTVGQGISGFSTLALGSIVTFLAIVGGAAATLKFQYWRLMREA</sequence>
<dbReference type="Pfam" id="PF04143">
    <property type="entry name" value="Sulf_transp"/>
    <property type="match status" value="1"/>
</dbReference>
<reference evidence="10" key="1">
    <citation type="submission" date="2005-08" db="EMBL/GenBank/DDBJ databases">
        <title>Complete sequence of Dechloromonas aromatica RCB.</title>
        <authorList>
            <person name="Salinero K.K."/>
            <person name="Copeland A."/>
            <person name="Lucas S."/>
            <person name="Lapidus A."/>
            <person name="Barry K."/>
            <person name="Detter J.C."/>
            <person name="Glavina T."/>
            <person name="Hammon N."/>
            <person name="Israni S."/>
            <person name="Pitluck S."/>
            <person name="Di Bartolo G."/>
            <person name="Trong S."/>
            <person name="Schmutz J."/>
            <person name="Larimer F."/>
            <person name="Land M."/>
            <person name="Ivanova N."/>
            <person name="Richardson P."/>
        </authorList>
    </citation>
    <scope>NUCLEOTIDE SEQUENCE</scope>
    <source>
        <strain evidence="10">RCB</strain>
    </source>
</reference>
<keyword evidence="2" id="KW-0813">Transport</keyword>
<keyword evidence="6 9" id="KW-1133">Transmembrane helix</keyword>
<comment type="subcellular location">
    <subcellularLocation>
        <location evidence="1">Cell inner membrane</location>
        <topology evidence="1">Multi-pass membrane protein</topology>
    </subcellularLocation>
</comment>
<feature type="transmembrane region" description="Helical" evidence="9">
    <location>
        <begin position="310"/>
        <end position="331"/>
    </location>
</feature>
<keyword evidence="4" id="KW-0997">Cell inner membrane</keyword>
<protein>
    <submittedName>
        <fullName evidence="10">YeeE/YedE</fullName>
    </submittedName>
</protein>
<dbReference type="eggNOG" id="COG2391">
    <property type="taxonomic scope" value="Bacteria"/>
</dbReference>
<organism evidence="10">
    <name type="scientific">Dechloromonas aromatica (strain RCB)</name>
    <dbReference type="NCBI Taxonomy" id="159087"/>
    <lineage>
        <taxon>Bacteria</taxon>
        <taxon>Pseudomonadati</taxon>
        <taxon>Pseudomonadota</taxon>
        <taxon>Betaproteobacteria</taxon>
        <taxon>Rhodocyclales</taxon>
        <taxon>Azonexaceae</taxon>
        <taxon>Dechloromonas</taxon>
    </lineage>
</organism>
<dbReference type="KEGG" id="dar:Daro_4041"/>
<feature type="transmembrane region" description="Helical" evidence="9">
    <location>
        <begin position="51"/>
        <end position="71"/>
    </location>
</feature>
<evidence type="ECO:0000256" key="8">
    <source>
        <dbReference type="ARBA" id="ARBA00035655"/>
    </source>
</evidence>
<dbReference type="AlphaFoldDB" id="Q478G4"/>
<feature type="transmembrane region" description="Helical" evidence="9">
    <location>
        <begin position="121"/>
        <end position="142"/>
    </location>
</feature>
<evidence type="ECO:0000256" key="6">
    <source>
        <dbReference type="ARBA" id="ARBA00022989"/>
    </source>
</evidence>
<feature type="transmembrane region" description="Helical" evidence="9">
    <location>
        <begin position="270"/>
        <end position="290"/>
    </location>
</feature>
<dbReference type="GO" id="GO:0005886">
    <property type="term" value="C:plasma membrane"/>
    <property type="evidence" value="ECO:0007669"/>
    <property type="project" value="UniProtKB-SubCell"/>
</dbReference>
<comment type="similarity">
    <text evidence="8">Belongs to the TsuA/YedE (TC 9.B.102) family.</text>
</comment>
<evidence type="ECO:0000256" key="4">
    <source>
        <dbReference type="ARBA" id="ARBA00022519"/>
    </source>
</evidence>
<evidence type="ECO:0000256" key="3">
    <source>
        <dbReference type="ARBA" id="ARBA00022475"/>
    </source>
</evidence>
<feature type="transmembrane region" description="Helical" evidence="9">
    <location>
        <begin position="337"/>
        <end position="356"/>
    </location>
</feature>
<evidence type="ECO:0000256" key="2">
    <source>
        <dbReference type="ARBA" id="ARBA00022448"/>
    </source>
</evidence>
<keyword evidence="5 9" id="KW-0812">Transmembrane</keyword>
<evidence type="ECO:0000313" key="10">
    <source>
        <dbReference type="EMBL" id="AAZ48767.1"/>
    </source>
</evidence>
<feature type="transmembrane region" description="Helical" evidence="9">
    <location>
        <begin position="6"/>
        <end position="25"/>
    </location>
</feature>